<feature type="compositionally biased region" description="Low complexity" evidence="1">
    <location>
        <begin position="229"/>
        <end position="255"/>
    </location>
</feature>
<dbReference type="AlphaFoldDB" id="A0A8J2NV68"/>
<evidence type="ECO:0000256" key="1">
    <source>
        <dbReference type="SAM" id="MobiDB-lite"/>
    </source>
</evidence>
<organism evidence="3 4">
    <name type="scientific">Allacma fusca</name>
    <dbReference type="NCBI Taxonomy" id="39272"/>
    <lineage>
        <taxon>Eukaryota</taxon>
        <taxon>Metazoa</taxon>
        <taxon>Ecdysozoa</taxon>
        <taxon>Arthropoda</taxon>
        <taxon>Hexapoda</taxon>
        <taxon>Collembola</taxon>
        <taxon>Symphypleona</taxon>
        <taxon>Sminthuridae</taxon>
        <taxon>Allacma</taxon>
    </lineage>
</organism>
<feature type="signal peptide" evidence="2">
    <location>
        <begin position="1"/>
        <end position="25"/>
    </location>
</feature>
<dbReference type="EMBL" id="CAJVCH010152070">
    <property type="protein sequence ID" value="CAG7727668.1"/>
    <property type="molecule type" value="Genomic_DNA"/>
</dbReference>
<accession>A0A8J2NV68</accession>
<evidence type="ECO:0000313" key="3">
    <source>
        <dbReference type="EMBL" id="CAG7727668.1"/>
    </source>
</evidence>
<evidence type="ECO:0000256" key="2">
    <source>
        <dbReference type="SAM" id="SignalP"/>
    </source>
</evidence>
<keyword evidence="4" id="KW-1185">Reference proteome</keyword>
<evidence type="ECO:0000313" key="4">
    <source>
        <dbReference type="Proteomes" id="UP000708208"/>
    </source>
</evidence>
<keyword evidence="2" id="KW-0732">Signal</keyword>
<feature type="region of interest" description="Disordered" evidence="1">
    <location>
        <begin position="217"/>
        <end position="260"/>
    </location>
</feature>
<gene>
    <name evidence="3" type="ORF">AFUS01_LOCUS16499</name>
</gene>
<protein>
    <submittedName>
        <fullName evidence="3">Uncharacterized protein</fullName>
    </submittedName>
</protein>
<name>A0A8J2NV68_9HEXA</name>
<dbReference type="Proteomes" id="UP000708208">
    <property type="component" value="Unassembled WGS sequence"/>
</dbReference>
<feature type="chain" id="PRO_5035179577" evidence="2">
    <location>
        <begin position="26"/>
        <end position="357"/>
    </location>
</feature>
<sequence>MATKTVTRILFVFGFLLISCSSSDSKHPDNDVTLFATHGVKFPHSAFEKGFHSVLRILSTILRLFPIEHDMKRHLNLINLLDTAAHWKSNLITILRAITGLTREGHYHPQQLVHHGHYGSEDRGHYSGPYHSHHVGYHSSRRNSRGVKLPNVFDVISKLFNKNVLHLGFEAMSAVQSLIMHLYRTFFGSIQNLGHVPRYPDIIQNIIKVSQFDSPGELLHPGGRHHRSASSSSSHSSSSSSSSSASSSSASSPESSSEEQIPEAFIREFTNLVSENNPLTNPSKLLSLAQSVCSSNIFKDLESAFEKVTGIDVEGPGPVLRATQVGDWVQKIVLPAFMQFSNLLNVPVPEFDLESFI</sequence>
<dbReference type="PROSITE" id="PS51257">
    <property type="entry name" value="PROKAR_LIPOPROTEIN"/>
    <property type="match status" value="1"/>
</dbReference>
<reference evidence="3" key="1">
    <citation type="submission" date="2021-06" db="EMBL/GenBank/DDBJ databases">
        <authorList>
            <person name="Hodson N. C."/>
            <person name="Mongue J. A."/>
            <person name="Jaron S. K."/>
        </authorList>
    </citation>
    <scope>NUCLEOTIDE SEQUENCE</scope>
</reference>
<proteinExistence type="predicted"/>
<comment type="caution">
    <text evidence="3">The sequence shown here is derived from an EMBL/GenBank/DDBJ whole genome shotgun (WGS) entry which is preliminary data.</text>
</comment>